<dbReference type="OrthoDB" id="5337308at2759"/>
<evidence type="ECO:0000313" key="2">
    <source>
        <dbReference type="Proteomes" id="UP000799640"/>
    </source>
</evidence>
<organism evidence="1 2">
    <name type="scientific">Trichodelitschia bisporula</name>
    <dbReference type="NCBI Taxonomy" id="703511"/>
    <lineage>
        <taxon>Eukaryota</taxon>
        <taxon>Fungi</taxon>
        <taxon>Dikarya</taxon>
        <taxon>Ascomycota</taxon>
        <taxon>Pezizomycotina</taxon>
        <taxon>Dothideomycetes</taxon>
        <taxon>Dothideomycetes incertae sedis</taxon>
        <taxon>Phaeotrichales</taxon>
        <taxon>Phaeotrichaceae</taxon>
        <taxon>Trichodelitschia</taxon>
    </lineage>
</organism>
<dbReference type="Proteomes" id="UP000799640">
    <property type="component" value="Unassembled WGS sequence"/>
</dbReference>
<sequence>LSRWSDAVFQVWQKLQGGGNGRINAPQYVLRVDITNPETKSAVSRALKMTACQPPLTKEEKEKWPTWPGVTYSTQHSKGQGILGTPNLRGVAWLLI</sequence>
<feature type="non-terminal residue" evidence="1">
    <location>
        <position position="96"/>
    </location>
</feature>
<gene>
    <name evidence="1" type="ORF">EJ06DRAFT_458939</name>
</gene>
<reference evidence="1" key="1">
    <citation type="journal article" date="2020" name="Stud. Mycol.">
        <title>101 Dothideomycetes genomes: a test case for predicting lifestyles and emergence of pathogens.</title>
        <authorList>
            <person name="Haridas S."/>
            <person name="Albert R."/>
            <person name="Binder M."/>
            <person name="Bloem J."/>
            <person name="Labutti K."/>
            <person name="Salamov A."/>
            <person name="Andreopoulos B."/>
            <person name="Baker S."/>
            <person name="Barry K."/>
            <person name="Bills G."/>
            <person name="Bluhm B."/>
            <person name="Cannon C."/>
            <person name="Castanera R."/>
            <person name="Culley D."/>
            <person name="Daum C."/>
            <person name="Ezra D."/>
            <person name="Gonzalez J."/>
            <person name="Henrissat B."/>
            <person name="Kuo A."/>
            <person name="Liang C."/>
            <person name="Lipzen A."/>
            <person name="Lutzoni F."/>
            <person name="Magnuson J."/>
            <person name="Mondo S."/>
            <person name="Nolan M."/>
            <person name="Ohm R."/>
            <person name="Pangilinan J."/>
            <person name="Park H.-J."/>
            <person name="Ramirez L."/>
            <person name="Alfaro M."/>
            <person name="Sun H."/>
            <person name="Tritt A."/>
            <person name="Yoshinaga Y."/>
            <person name="Zwiers L.-H."/>
            <person name="Turgeon B."/>
            <person name="Goodwin S."/>
            <person name="Spatafora J."/>
            <person name="Crous P."/>
            <person name="Grigoriev I."/>
        </authorList>
    </citation>
    <scope>NUCLEOTIDE SEQUENCE</scope>
    <source>
        <strain evidence="1">CBS 262.69</strain>
    </source>
</reference>
<proteinExistence type="predicted"/>
<name>A0A6G1HRK7_9PEZI</name>
<dbReference type="EMBL" id="ML996699">
    <property type="protein sequence ID" value="KAF2398632.1"/>
    <property type="molecule type" value="Genomic_DNA"/>
</dbReference>
<evidence type="ECO:0000313" key="1">
    <source>
        <dbReference type="EMBL" id="KAF2398632.1"/>
    </source>
</evidence>
<dbReference type="AlphaFoldDB" id="A0A6G1HRK7"/>
<accession>A0A6G1HRK7</accession>
<feature type="non-terminal residue" evidence="1">
    <location>
        <position position="1"/>
    </location>
</feature>
<keyword evidence="2" id="KW-1185">Reference proteome</keyword>
<protein>
    <submittedName>
        <fullName evidence="1">Uncharacterized protein</fullName>
    </submittedName>
</protein>